<dbReference type="Gene3D" id="3.40.1350.10">
    <property type="match status" value="1"/>
</dbReference>
<dbReference type="GO" id="GO:0003676">
    <property type="term" value="F:nucleic acid binding"/>
    <property type="evidence" value="ECO:0007669"/>
    <property type="project" value="InterPro"/>
</dbReference>
<reference evidence="1 2" key="1">
    <citation type="submission" date="2017-11" db="EMBL/GenBank/DDBJ databases">
        <title>Draft genome sequence of Mitsuaria sp. HWN-4.</title>
        <authorList>
            <person name="Gundlapally S.R."/>
        </authorList>
    </citation>
    <scope>NUCLEOTIDE SEQUENCE [LARGE SCALE GENOMIC DNA]</scope>
    <source>
        <strain evidence="1 2">HWN-4</strain>
    </source>
</reference>
<proteinExistence type="predicted"/>
<keyword evidence="1" id="KW-0808">Transferase</keyword>
<dbReference type="EMBL" id="PEOG01000047">
    <property type="protein sequence ID" value="PIM52026.1"/>
    <property type="molecule type" value="Genomic_DNA"/>
</dbReference>
<dbReference type="InterPro" id="IPR011856">
    <property type="entry name" value="tRNA_endonuc-like_dom_sf"/>
</dbReference>
<dbReference type="Proteomes" id="UP000231501">
    <property type="component" value="Unassembled WGS sequence"/>
</dbReference>
<name>A0A2G9C6H4_9BURK</name>
<keyword evidence="1" id="KW-0418">Kinase</keyword>
<evidence type="ECO:0000313" key="1">
    <source>
        <dbReference type="EMBL" id="PIM52026.1"/>
    </source>
</evidence>
<sequence length="354" mass="41280">MTNASHREPDRPPVEAWQAQGLYPFSRDPETAVEVLERQLFDQAAWHLSRFHPVFRTLAPEAVALQFRLLRQAVECGPEELQKLLTEVLNLPAEDRQMMAELLKDVSLSSVIRESHVVTQRLQLLDGLETILFDKQLQPHVKERGELHRIVARNPWIFGDEFALSVDNRSLTEVLRKHLKMLGSDIQIAESIEGPDQRRSIIDLMFSRATRRYQPSTLEHLVVELKAPRVKISEEQINQINRYALRVARDERFRSVNVEWSFWLVGREIEKDAREIAEIERELHLPFNFSVRVRTWSQLIDENRSRLQFLQENLDYKASRQTGLKHLQRRYPDCLGEVVQSAHEPQGTYARGGS</sequence>
<dbReference type="OrthoDB" id="8765545at2"/>
<accession>A0A2G9C6H4</accession>
<evidence type="ECO:0000313" key="2">
    <source>
        <dbReference type="Proteomes" id="UP000231501"/>
    </source>
</evidence>
<dbReference type="AlphaFoldDB" id="A0A2G9C6H4"/>
<gene>
    <name evidence="1" type="ORF">CS062_16730</name>
</gene>
<dbReference type="GO" id="GO:0016301">
    <property type="term" value="F:kinase activity"/>
    <property type="evidence" value="ECO:0007669"/>
    <property type="project" value="UniProtKB-KW"/>
</dbReference>
<comment type="caution">
    <text evidence="1">The sequence shown here is derived from an EMBL/GenBank/DDBJ whole genome shotgun (WGS) entry which is preliminary data.</text>
</comment>
<organism evidence="1 2">
    <name type="scientific">Roseateles chitinivorans</name>
    <dbReference type="NCBI Taxonomy" id="2917965"/>
    <lineage>
        <taxon>Bacteria</taxon>
        <taxon>Pseudomonadati</taxon>
        <taxon>Pseudomonadota</taxon>
        <taxon>Betaproteobacteria</taxon>
        <taxon>Burkholderiales</taxon>
        <taxon>Sphaerotilaceae</taxon>
        <taxon>Roseateles</taxon>
    </lineage>
</organism>
<protein>
    <submittedName>
        <fullName evidence="1">Histidine kinase</fullName>
    </submittedName>
</protein>
<keyword evidence="2" id="KW-1185">Reference proteome</keyword>
<dbReference type="RefSeq" id="WP_099862744.1">
    <property type="nucleotide sequence ID" value="NZ_PEOG01000047.1"/>
</dbReference>